<gene>
    <name evidence="1" type="ORF">JR316_0005910</name>
</gene>
<protein>
    <submittedName>
        <fullName evidence="1">Uncharacterized protein</fullName>
    </submittedName>
</protein>
<sequence length="585" mass="65031">MFSRIIRIVPKPILRRTDGRSLSRRQQSSLALVSTAASKPNLSQISRIHYHPQLSTSTVTLLHPVLHRSFHSTPPNNGGPLIPILASFLKARAPRSAHLCTVTKASAGFELARVASRIALTFIPFLWFNNVRSHKMIKYAALHGFPLSEEKQMKHMKKIRRRTMMLQFLLFVPFVLFWATITASLEKTPLTGRWRMILLSPEEEDEIAAKLAGPGWYNAVGDILAEQGSPKAIPPSDWRYQWVNDTLRRLESSIPILSREPELCPKWMEGGEDSKPLPPPAKFPLRPRPRASEYIHWACMKMCNKDDVAAFPPMGPIPGVPYSLLVVENPEQSNAFSYGFGPDGGSGIVVYTGFLDEIFARHPQECQSTPPPAPKSSWSSVFRSLFSSSPPPPPHPIPTSEQTAELAILLAHEMAHLLLSHHLESLSSVNIIIPGTLSIMSDILRVLIFPITMLFGPFVNDAVAQIGKVGSGELLKISEYCSSTHQEIEADVVSARLLAHAGFDARDAIKFWEHRSGEEAECAKPGKHELPDSTSTSSRVARQIMGDHSTHPVNELRVNSLKEELARWESERQKAVTRLSSSSPP</sequence>
<dbReference type="EMBL" id="JAFIQS020000005">
    <property type="protein sequence ID" value="KAH9481385.1"/>
    <property type="molecule type" value="Genomic_DNA"/>
</dbReference>
<name>A0ACB8H2G5_PSICU</name>
<proteinExistence type="predicted"/>
<accession>A0ACB8H2G5</accession>
<evidence type="ECO:0000313" key="2">
    <source>
        <dbReference type="Proteomes" id="UP000664032"/>
    </source>
</evidence>
<keyword evidence="2" id="KW-1185">Reference proteome</keyword>
<comment type="caution">
    <text evidence="1">The sequence shown here is derived from an EMBL/GenBank/DDBJ whole genome shotgun (WGS) entry which is preliminary data.</text>
</comment>
<reference evidence="1" key="1">
    <citation type="submission" date="2021-10" db="EMBL/GenBank/DDBJ databases">
        <title>Psilocybe cubensis genome.</title>
        <authorList>
            <person name="Mckernan K.J."/>
            <person name="Crawford S."/>
            <person name="Trippe A."/>
            <person name="Kane L.T."/>
            <person name="Mclaughlin S."/>
        </authorList>
    </citation>
    <scope>NUCLEOTIDE SEQUENCE</scope>
    <source>
        <strain evidence="1">MGC-MH-2018</strain>
    </source>
</reference>
<evidence type="ECO:0000313" key="1">
    <source>
        <dbReference type="EMBL" id="KAH9481385.1"/>
    </source>
</evidence>
<organism evidence="1 2">
    <name type="scientific">Psilocybe cubensis</name>
    <name type="common">Psychedelic mushroom</name>
    <name type="synonym">Stropharia cubensis</name>
    <dbReference type="NCBI Taxonomy" id="181762"/>
    <lineage>
        <taxon>Eukaryota</taxon>
        <taxon>Fungi</taxon>
        <taxon>Dikarya</taxon>
        <taxon>Basidiomycota</taxon>
        <taxon>Agaricomycotina</taxon>
        <taxon>Agaricomycetes</taxon>
        <taxon>Agaricomycetidae</taxon>
        <taxon>Agaricales</taxon>
        <taxon>Agaricineae</taxon>
        <taxon>Strophariaceae</taxon>
        <taxon>Psilocybe</taxon>
    </lineage>
</organism>
<dbReference type="Proteomes" id="UP000664032">
    <property type="component" value="Unassembled WGS sequence"/>
</dbReference>